<evidence type="ECO:0008006" key="3">
    <source>
        <dbReference type="Google" id="ProtNLM"/>
    </source>
</evidence>
<keyword evidence="2" id="KW-1185">Reference proteome</keyword>
<reference evidence="1" key="2">
    <citation type="submission" date="2013-04" db="UniProtKB">
        <authorList>
            <consortium name="EnsemblPlants"/>
        </authorList>
    </citation>
    <scope>IDENTIFICATION</scope>
</reference>
<protein>
    <recommendedName>
        <fullName evidence="3">DUF834 domain-containing protein</fullName>
    </recommendedName>
</protein>
<accession>J3NCY5</accession>
<organism evidence="1">
    <name type="scientific">Oryza brachyantha</name>
    <name type="common">malo sina</name>
    <dbReference type="NCBI Taxonomy" id="4533"/>
    <lineage>
        <taxon>Eukaryota</taxon>
        <taxon>Viridiplantae</taxon>
        <taxon>Streptophyta</taxon>
        <taxon>Embryophyta</taxon>
        <taxon>Tracheophyta</taxon>
        <taxon>Spermatophyta</taxon>
        <taxon>Magnoliopsida</taxon>
        <taxon>Liliopsida</taxon>
        <taxon>Poales</taxon>
        <taxon>Poaceae</taxon>
        <taxon>BOP clade</taxon>
        <taxon>Oryzoideae</taxon>
        <taxon>Oryzeae</taxon>
        <taxon>Oryzinae</taxon>
        <taxon>Oryza</taxon>
    </lineage>
</organism>
<evidence type="ECO:0000313" key="1">
    <source>
        <dbReference type="EnsemblPlants" id="OB12G18430.1"/>
    </source>
</evidence>
<dbReference type="HOGENOM" id="CLU_195535_0_0_1"/>
<proteinExistence type="predicted"/>
<name>J3NCY5_ORYBR</name>
<dbReference type="Gramene" id="OB12G18430.1">
    <property type="protein sequence ID" value="OB12G18430.1"/>
    <property type="gene ID" value="OB12G18430"/>
</dbReference>
<reference evidence="1" key="1">
    <citation type="journal article" date="2013" name="Nat. Commun.">
        <title>Whole-genome sequencing of Oryza brachyantha reveals mechanisms underlying Oryza genome evolution.</title>
        <authorList>
            <person name="Chen J."/>
            <person name="Huang Q."/>
            <person name="Gao D."/>
            <person name="Wang J."/>
            <person name="Lang Y."/>
            <person name="Liu T."/>
            <person name="Li B."/>
            <person name="Bai Z."/>
            <person name="Luis Goicoechea J."/>
            <person name="Liang C."/>
            <person name="Chen C."/>
            <person name="Zhang W."/>
            <person name="Sun S."/>
            <person name="Liao Y."/>
            <person name="Zhang X."/>
            <person name="Yang L."/>
            <person name="Song C."/>
            <person name="Wang M."/>
            <person name="Shi J."/>
            <person name="Liu G."/>
            <person name="Liu J."/>
            <person name="Zhou H."/>
            <person name="Zhou W."/>
            <person name="Yu Q."/>
            <person name="An N."/>
            <person name="Chen Y."/>
            <person name="Cai Q."/>
            <person name="Wang B."/>
            <person name="Liu B."/>
            <person name="Min J."/>
            <person name="Huang Y."/>
            <person name="Wu H."/>
            <person name="Li Z."/>
            <person name="Zhang Y."/>
            <person name="Yin Y."/>
            <person name="Song W."/>
            <person name="Jiang J."/>
            <person name="Jackson S.A."/>
            <person name="Wing R.A."/>
            <person name="Wang J."/>
            <person name="Chen M."/>
        </authorList>
    </citation>
    <scope>NUCLEOTIDE SEQUENCE [LARGE SCALE GENOMIC DNA]</scope>
    <source>
        <strain evidence="1">cv. IRGC 101232</strain>
    </source>
</reference>
<dbReference type="EnsemblPlants" id="OB12G18430.1">
    <property type="protein sequence ID" value="OB12G18430.1"/>
    <property type="gene ID" value="OB12G18430"/>
</dbReference>
<sequence>MKLPTVEDKGGVRSGGELRWRSYTGEFGQGGGGVRLGLRTGEIAGRRGEEYDRGRGGGGV</sequence>
<evidence type="ECO:0000313" key="2">
    <source>
        <dbReference type="Proteomes" id="UP000006038"/>
    </source>
</evidence>
<dbReference type="Proteomes" id="UP000006038">
    <property type="component" value="Chromosome 12"/>
</dbReference>
<dbReference type="AlphaFoldDB" id="J3NCY5"/>